<dbReference type="AlphaFoldDB" id="A0A383ALK3"/>
<sequence length="103" mass="11525">DEFHRQIGVGAFDNDLVDLDVSFPTDSSESRSFPGEAFLQTRVVREFRAENLESDPSSFSVGRGIDDAVAASAETTLEDVPVDPLRVSRRQWLHQNLSIMWKG</sequence>
<proteinExistence type="predicted"/>
<accession>A0A383ALK3</accession>
<dbReference type="EMBL" id="UINC01193034">
    <property type="protein sequence ID" value="SVE08450.1"/>
    <property type="molecule type" value="Genomic_DNA"/>
</dbReference>
<protein>
    <submittedName>
        <fullName evidence="1">Uncharacterized protein</fullName>
    </submittedName>
</protein>
<reference evidence="1" key="1">
    <citation type="submission" date="2018-05" db="EMBL/GenBank/DDBJ databases">
        <authorList>
            <person name="Lanie J.A."/>
            <person name="Ng W.-L."/>
            <person name="Kazmierczak K.M."/>
            <person name="Andrzejewski T.M."/>
            <person name="Davidsen T.M."/>
            <person name="Wayne K.J."/>
            <person name="Tettelin H."/>
            <person name="Glass J.I."/>
            <person name="Rusch D."/>
            <person name="Podicherti R."/>
            <person name="Tsui H.-C.T."/>
            <person name="Winkler M.E."/>
        </authorList>
    </citation>
    <scope>NUCLEOTIDE SEQUENCE</scope>
</reference>
<name>A0A383ALK3_9ZZZZ</name>
<organism evidence="1">
    <name type="scientific">marine metagenome</name>
    <dbReference type="NCBI Taxonomy" id="408172"/>
    <lineage>
        <taxon>unclassified sequences</taxon>
        <taxon>metagenomes</taxon>
        <taxon>ecological metagenomes</taxon>
    </lineage>
</organism>
<gene>
    <name evidence="1" type="ORF">METZ01_LOCUS461304</name>
</gene>
<evidence type="ECO:0000313" key="1">
    <source>
        <dbReference type="EMBL" id="SVE08450.1"/>
    </source>
</evidence>
<feature type="non-terminal residue" evidence="1">
    <location>
        <position position="1"/>
    </location>
</feature>